<name>A0AAN7JZD9_9MYRT</name>
<sequence length="193" mass="21362">MGSFRNMLSVFLLAVNCLSCAAMAGEQAKSKPNFGLLMLFNCSPNSSLTLYSTHSGRGYSRVLSVDERNYGGTVVFDMMKVLNCSNYKWMHSSFVDENGFMRRMALDVLEIQNICDCKEPGARDYGPGLRCMCNPKECKEKRLWVIHATSAGSLMDNAGLHSDASATPKNARTSLFLIYATSARSRMDNAGRH</sequence>
<evidence type="ECO:0000313" key="2">
    <source>
        <dbReference type="EMBL" id="KAK4758218.1"/>
    </source>
</evidence>
<dbReference type="Proteomes" id="UP001345219">
    <property type="component" value="Chromosome 15"/>
</dbReference>
<protein>
    <submittedName>
        <fullName evidence="2">Uncharacterized protein</fullName>
    </submittedName>
</protein>
<gene>
    <name evidence="2" type="ORF">SAY87_019519</name>
</gene>
<evidence type="ECO:0000313" key="3">
    <source>
        <dbReference type="Proteomes" id="UP001345219"/>
    </source>
</evidence>
<keyword evidence="3" id="KW-1185">Reference proteome</keyword>
<dbReference type="AlphaFoldDB" id="A0AAN7JZD9"/>
<dbReference type="EMBL" id="JAXIOK010000012">
    <property type="protein sequence ID" value="KAK4758218.1"/>
    <property type="molecule type" value="Genomic_DNA"/>
</dbReference>
<comment type="caution">
    <text evidence="2">The sequence shown here is derived from an EMBL/GenBank/DDBJ whole genome shotgun (WGS) entry which is preliminary data.</text>
</comment>
<reference evidence="2 3" key="1">
    <citation type="journal article" date="2023" name="Hortic Res">
        <title>Pangenome of water caltrop reveals structural variations and asymmetric subgenome divergence after allopolyploidization.</title>
        <authorList>
            <person name="Zhang X."/>
            <person name="Chen Y."/>
            <person name="Wang L."/>
            <person name="Yuan Y."/>
            <person name="Fang M."/>
            <person name="Shi L."/>
            <person name="Lu R."/>
            <person name="Comes H.P."/>
            <person name="Ma Y."/>
            <person name="Chen Y."/>
            <person name="Huang G."/>
            <person name="Zhou Y."/>
            <person name="Zheng Z."/>
            <person name="Qiu Y."/>
        </authorList>
    </citation>
    <scope>NUCLEOTIDE SEQUENCE [LARGE SCALE GENOMIC DNA]</scope>
    <source>
        <tissue evidence="2">Roots</tissue>
    </source>
</reference>
<organism evidence="2 3">
    <name type="scientific">Trapa incisa</name>
    <dbReference type="NCBI Taxonomy" id="236973"/>
    <lineage>
        <taxon>Eukaryota</taxon>
        <taxon>Viridiplantae</taxon>
        <taxon>Streptophyta</taxon>
        <taxon>Embryophyta</taxon>
        <taxon>Tracheophyta</taxon>
        <taxon>Spermatophyta</taxon>
        <taxon>Magnoliopsida</taxon>
        <taxon>eudicotyledons</taxon>
        <taxon>Gunneridae</taxon>
        <taxon>Pentapetalae</taxon>
        <taxon>rosids</taxon>
        <taxon>malvids</taxon>
        <taxon>Myrtales</taxon>
        <taxon>Lythraceae</taxon>
        <taxon>Trapa</taxon>
    </lineage>
</organism>
<accession>A0AAN7JZD9</accession>
<keyword evidence="1" id="KW-0732">Signal</keyword>
<proteinExistence type="predicted"/>
<feature type="signal peptide" evidence="1">
    <location>
        <begin position="1"/>
        <end position="24"/>
    </location>
</feature>
<evidence type="ECO:0000256" key="1">
    <source>
        <dbReference type="SAM" id="SignalP"/>
    </source>
</evidence>
<feature type="chain" id="PRO_5042937335" evidence="1">
    <location>
        <begin position="25"/>
        <end position="193"/>
    </location>
</feature>